<dbReference type="SUPFAM" id="SSF57701">
    <property type="entry name" value="Zn2/Cys6 DNA-binding domain"/>
    <property type="match status" value="1"/>
</dbReference>
<feature type="region of interest" description="Disordered" evidence="3">
    <location>
        <begin position="103"/>
        <end position="166"/>
    </location>
</feature>
<dbReference type="Gene3D" id="4.10.240.10">
    <property type="entry name" value="Zn(2)-C6 fungal-type DNA-binding domain"/>
    <property type="match status" value="1"/>
</dbReference>
<dbReference type="GO" id="GO:0006351">
    <property type="term" value="P:DNA-templated transcription"/>
    <property type="evidence" value="ECO:0007669"/>
    <property type="project" value="InterPro"/>
</dbReference>
<sequence length="842" mass="94111">MVNRRTNQQQQQEPKDMEQQQQQQQSTKRRRYRIPRSCDRCRTSKIKCVYEDGQCTACVNIGVICTFANPGSLRERPPTRKDVEHLQARIRSLERLIHAVDPTCDLSNLPEPPQPQPSNLRLGRNRPSTSSLTLPENIHPVRNYTHTNPSNQTSPPQETSSVSDSATNLLPSLSKLEDLSPVDKIIRHEHQKLTYGNSAFYPPPDLQQSLLEIYFQYVHPLLRIIHPASFIQDFKAGRGETDDGFKALCLIIFSVASRFSQDPRVYLDLEGNPHPSLQTAGLRYCISAGCYLLRPIPSPATFYELQAFALMVIYSLGAVSPGLLWCILGVALQRAQIAGAHQEDNSRWASSPIENHYRRKVFFLLYEFDYVISSNLGKPAYMQESDFDVLPGDAELDREFEVCANPFLKTNGSEKSTPDWVVDEMFQAYNMMKSSLGGLKNLLPVINQYDELFRKIVVKINLHHPTPNLMSDAALLSSVAITSWYHEFRVLLNQVLFNSKEKSSRMHESIIKEEGGGGGIPGPSSSTKTILRKSRNPYLDICVQSSRAIISLINQLHQRELLAYGFFWIPLRVKNALVILICSLVKQRKSLSEDDRKSRCLEITLGIQILNALAPSTFLAGKCSEMAIQLYESAIQYNQQHANNNKSKRSSTSASFSPTASSSPSTSLSGPATTKLSQSTSSTTKDRSFSLPDYPALPHDPQTNNNQNPSISPFNSSTSLSSSTSSSSVPSFSRTNQQNLQQQPNPNFEDMIDRNWWTNQFLTTPISTSTPMTTTSQINTSFPNFNPDNFPVTGTPTNAPSDPSMFNLDDPNFDILNFWPMTTTTSNSKASDPISAPTSSSA</sequence>
<keyword evidence="4" id="KW-0812">Transmembrane</keyword>
<dbReference type="CDD" id="cd12148">
    <property type="entry name" value="fungal_TF_MHR"/>
    <property type="match status" value="1"/>
</dbReference>
<feature type="domain" description="Zn(2)-C6 fungal-type" evidence="5">
    <location>
        <begin position="37"/>
        <end position="67"/>
    </location>
</feature>
<keyword evidence="4" id="KW-1133">Transmembrane helix</keyword>
<feature type="region of interest" description="Disordered" evidence="3">
    <location>
        <begin position="1"/>
        <end position="34"/>
    </location>
</feature>
<dbReference type="PANTHER" id="PTHR46910:SF1">
    <property type="entry name" value="MISCELLANEOUS ZN(II)2CYS6 TRANSCRIPTION FACTOR (EUROFUNG)-RELATED"/>
    <property type="match status" value="1"/>
</dbReference>
<keyword evidence="2" id="KW-0539">Nucleus</keyword>
<feature type="region of interest" description="Disordered" evidence="3">
    <location>
        <begin position="823"/>
        <end position="842"/>
    </location>
</feature>
<evidence type="ECO:0000256" key="1">
    <source>
        <dbReference type="ARBA" id="ARBA00022723"/>
    </source>
</evidence>
<proteinExistence type="predicted"/>
<evidence type="ECO:0000256" key="3">
    <source>
        <dbReference type="SAM" id="MobiDB-lite"/>
    </source>
</evidence>
<feature type="compositionally biased region" description="Low complexity" evidence="3">
    <location>
        <begin position="650"/>
        <end position="683"/>
    </location>
</feature>
<evidence type="ECO:0000259" key="5">
    <source>
        <dbReference type="PROSITE" id="PS50048"/>
    </source>
</evidence>
<dbReference type="EMBL" id="PKSL01000472">
    <property type="protein sequence ID" value="POV93977.1"/>
    <property type="molecule type" value="Genomic_DNA"/>
</dbReference>
<evidence type="ECO:0000256" key="4">
    <source>
        <dbReference type="SAM" id="Phobius"/>
    </source>
</evidence>
<accession>A0A2S4U9L1</accession>
<dbReference type="CDD" id="cd00067">
    <property type="entry name" value="GAL4"/>
    <property type="match status" value="1"/>
</dbReference>
<dbReference type="SMART" id="SM00066">
    <property type="entry name" value="GAL4"/>
    <property type="match status" value="1"/>
</dbReference>
<feature type="region of interest" description="Disordered" evidence="3">
    <location>
        <begin position="642"/>
        <end position="750"/>
    </location>
</feature>
<evidence type="ECO:0000313" key="7">
    <source>
        <dbReference type="Proteomes" id="UP000239156"/>
    </source>
</evidence>
<dbReference type="GO" id="GO:0003677">
    <property type="term" value="F:DNA binding"/>
    <property type="evidence" value="ECO:0007669"/>
    <property type="project" value="InterPro"/>
</dbReference>
<dbReference type="InterPro" id="IPR007219">
    <property type="entry name" value="XnlR_reg_dom"/>
</dbReference>
<dbReference type="VEuPathDB" id="FungiDB:PSHT_07130"/>
<dbReference type="InterPro" id="IPR001138">
    <property type="entry name" value="Zn2Cys6_DnaBD"/>
</dbReference>
<protein>
    <recommendedName>
        <fullName evidence="5">Zn(2)-C6 fungal-type domain-containing protein</fullName>
    </recommendedName>
</protein>
<dbReference type="AlphaFoldDB" id="A0A2S4U9L1"/>
<evidence type="ECO:0000313" key="6">
    <source>
        <dbReference type="EMBL" id="POV93977.1"/>
    </source>
</evidence>
<feature type="transmembrane region" description="Helical" evidence="4">
    <location>
        <begin position="307"/>
        <end position="332"/>
    </location>
</feature>
<dbReference type="VEuPathDB" id="FungiDB:PSTT_17094"/>
<dbReference type="PROSITE" id="PS00463">
    <property type="entry name" value="ZN2_CY6_FUNGAL_1"/>
    <property type="match status" value="1"/>
</dbReference>
<keyword evidence="7" id="KW-1185">Reference proteome</keyword>
<dbReference type="SMART" id="SM00906">
    <property type="entry name" value="Fungal_trans"/>
    <property type="match status" value="1"/>
</dbReference>
<comment type="caution">
    <text evidence="6">The sequence shown here is derived from an EMBL/GenBank/DDBJ whole genome shotgun (WGS) entry which is preliminary data.</text>
</comment>
<dbReference type="Proteomes" id="UP000239156">
    <property type="component" value="Unassembled WGS sequence"/>
</dbReference>
<keyword evidence="1" id="KW-0479">Metal-binding</keyword>
<dbReference type="PROSITE" id="PS50048">
    <property type="entry name" value="ZN2_CY6_FUNGAL_2"/>
    <property type="match status" value="1"/>
</dbReference>
<dbReference type="InterPro" id="IPR050987">
    <property type="entry name" value="AtrR-like"/>
</dbReference>
<dbReference type="GO" id="GO:0008270">
    <property type="term" value="F:zinc ion binding"/>
    <property type="evidence" value="ECO:0007669"/>
    <property type="project" value="InterPro"/>
</dbReference>
<dbReference type="InterPro" id="IPR036864">
    <property type="entry name" value="Zn2-C6_fun-type_DNA-bd_sf"/>
</dbReference>
<dbReference type="VEuPathDB" id="FungiDB:PSHT_07129"/>
<feature type="compositionally biased region" description="Low complexity" evidence="3">
    <location>
        <begin position="708"/>
        <end position="747"/>
    </location>
</feature>
<dbReference type="Pfam" id="PF00172">
    <property type="entry name" value="Zn_clus"/>
    <property type="match status" value="1"/>
</dbReference>
<dbReference type="Pfam" id="PF04082">
    <property type="entry name" value="Fungal_trans"/>
    <property type="match status" value="1"/>
</dbReference>
<gene>
    <name evidence="6" type="ORF">PSTT_17094</name>
</gene>
<feature type="compositionally biased region" description="Polar residues" evidence="3">
    <location>
        <begin position="144"/>
        <end position="166"/>
    </location>
</feature>
<evidence type="ECO:0000256" key="2">
    <source>
        <dbReference type="ARBA" id="ARBA00023242"/>
    </source>
</evidence>
<keyword evidence="4" id="KW-0472">Membrane</keyword>
<dbReference type="GO" id="GO:0000981">
    <property type="term" value="F:DNA-binding transcription factor activity, RNA polymerase II-specific"/>
    <property type="evidence" value="ECO:0007669"/>
    <property type="project" value="InterPro"/>
</dbReference>
<reference evidence="6" key="1">
    <citation type="submission" date="2017-12" db="EMBL/GenBank/DDBJ databases">
        <title>Gene loss provides genomic basis for host adaptation in cereal stripe rust fungi.</title>
        <authorList>
            <person name="Xia C."/>
        </authorList>
    </citation>
    <scope>NUCLEOTIDE SEQUENCE [LARGE SCALE GENOMIC DNA]</scope>
    <source>
        <strain evidence="6">93-210</strain>
    </source>
</reference>
<dbReference type="PANTHER" id="PTHR46910">
    <property type="entry name" value="TRANSCRIPTION FACTOR PDR1"/>
    <property type="match status" value="1"/>
</dbReference>
<organism evidence="6 7">
    <name type="scientific">Puccinia striiformis</name>
    <dbReference type="NCBI Taxonomy" id="27350"/>
    <lineage>
        <taxon>Eukaryota</taxon>
        <taxon>Fungi</taxon>
        <taxon>Dikarya</taxon>
        <taxon>Basidiomycota</taxon>
        <taxon>Pucciniomycotina</taxon>
        <taxon>Pucciniomycetes</taxon>
        <taxon>Pucciniales</taxon>
        <taxon>Pucciniaceae</taxon>
        <taxon>Puccinia</taxon>
    </lineage>
</organism>
<name>A0A2S4U9L1_9BASI</name>